<feature type="transmembrane region" description="Helical" evidence="6">
    <location>
        <begin position="372"/>
        <end position="393"/>
    </location>
</feature>
<dbReference type="FunFam" id="1.20.1250.20:FF:000082">
    <property type="entry name" value="MFS multidrug transporter, putative"/>
    <property type="match status" value="1"/>
</dbReference>
<feature type="domain" description="Major facilitator superfamily (MFS) profile" evidence="7">
    <location>
        <begin position="50"/>
        <end position="489"/>
    </location>
</feature>
<feature type="transmembrane region" description="Helical" evidence="6">
    <location>
        <begin position="143"/>
        <end position="163"/>
    </location>
</feature>
<feature type="transmembrane region" description="Helical" evidence="6">
    <location>
        <begin position="333"/>
        <end position="351"/>
    </location>
</feature>
<evidence type="ECO:0000313" key="8">
    <source>
        <dbReference type="EMBL" id="KAF1989694.1"/>
    </source>
</evidence>
<keyword evidence="4 6" id="KW-1133">Transmembrane helix</keyword>
<comment type="similarity">
    <text evidence="2">Belongs to the major facilitator superfamily.</text>
</comment>
<comment type="subcellular location">
    <subcellularLocation>
        <location evidence="1">Membrane</location>
        <topology evidence="1">Multi-pass membrane protein</topology>
    </subcellularLocation>
</comment>
<dbReference type="AlphaFoldDB" id="A0A6G1H9G4"/>
<dbReference type="GO" id="GO:0022857">
    <property type="term" value="F:transmembrane transporter activity"/>
    <property type="evidence" value="ECO:0007669"/>
    <property type="project" value="InterPro"/>
</dbReference>
<gene>
    <name evidence="8" type="ORF">K402DRAFT_326096</name>
</gene>
<feature type="transmembrane region" description="Helical" evidence="6">
    <location>
        <begin position="46"/>
        <end position="64"/>
    </location>
</feature>
<dbReference type="PROSITE" id="PS50850">
    <property type="entry name" value="MFS"/>
    <property type="match status" value="1"/>
</dbReference>
<evidence type="ECO:0000313" key="9">
    <source>
        <dbReference type="Proteomes" id="UP000800041"/>
    </source>
</evidence>
<dbReference type="EMBL" id="ML977144">
    <property type="protein sequence ID" value="KAF1989694.1"/>
    <property type="molecule type" value="Genomic_DNA"/>
</dbReference>
<evidence type="ECO:0000256" key="2">
    <source>
        <dbReference type="ARBA" id="ARBA00008335"/>
    </source>
</evidence>
<dbReference type="GO" id="GO:0005886">
    <property type="term" value="C:plasma membrane"/>
    <property type="evidence" value="ECO:0007669"/>
    <property type="project" value="TreeGrafter"/>
</dbReference>
<feature type="transmembrane region" description="Helical" evidence="6">
    <location>
        <begin position="84"/>
        <end position="104"/>
    </location>
</feature>
<accession>A0A6G1H9G4</accession>
<evidence type="ECO:0000259" key="7">
    <source>
        <dbReference type="PROSITE" id="PS50850"/>
    </source>
</evidence>
<name>A0A6G1H9G4_9PEZI</name>
<organism evidence="8 9">
    <name type="scientific">Aulographum hederae CBS 113979</name>
    <dbReference type="NCBI Taxonomy" id="1176131"/>
    <lineage>
        <taxon>Eukaryota</taxon>
        <taxon>Fungi</taxon>
        <taxon>Dikarya</taxon>
        <taxon>Ascomycota</taxon>
        <taxon>Pezizomycotina</taxon>
        <taxon>Dothideomycetes</taxon>
        <taxon>Pleosporomycetidae</taxon>
        <taxon>Aulographales</taxon>
        <taxon>Aulographaceae</taxon>
    </lineage>
</organism>
<dbReference type="PANTHER" id="PTHR23502">
    <property type="entry name" value="MAJOR FACILITATOR SUPERFAMILY"/>
    <property type="match status" value="1"/>
</dbReference>
<evidence type="ECO:0000256" key="5">
    <source>
        <dbReference type="ARBA" id="ARBA00023136"/>
    </source>
</evidence>
<dbReference type="SUPFAM" id="SSF103473">
    <property type="entry name" value="MFS general substrate transporter"/>
    <property type="match status" value="1"/>
</dbReference>
<feature type="transmembrane region" description="Helical" evidence="6">
    <location>
        <begin position="175"/>
        <end position="193"/>
    </location>
</feature>
<feature type="transmembrane region" description="Helical" evidence="6">
    <location>
        <begin position="205"/>
        <end position="226"/>
    </location>
</feature>
<dbReference type="PANTHER" id="PTHR23502:SF134">
    <property type="entry name" value="MAJOR FACILITATOR SUPERFAMILY (MFS) PROFILE DOMAIN-CONTAINING PROTEIN-RELATED"/>
    <property type="match status" value="1"/>
</dbReference>
<evidence type="ECO:0000256" key="3">
    <source>
        <dbReference type="ARBA" id="ARBA00022692"/>
    </source>
</evidence>
<dbReference type="OrthoDB" id="6770063at2759"/>
<evidence type="ECO:0000256" key="4">
    <source>
        <dbReference type="ARBA" id="ARBA00022989"/>
    </source>
</evidence>
<feature type="transmembrane region" description="Helical" evidence="6">
    <location>
        <begin position="469"/>
        <end position="487"/>
    </location>
</feature>
<reference evidence="8" key="1">
    <citation type="journal article" date="2020" name="Stud. Mycol.">
        <title>101 Dothideomycetes genomes: a test case for predicting lifestyles and emergence of pathogens.</title>
        <authorList>
            <person name="Haridas S."/>
            <person name="Albert R."/>
            <person name="Binder M."/>
            <person name="Bloem J."/>
            <person name="Labutti K."/>
            <person name="Salamov A."/>
            <person name="Andreopoulos B."/>
            <person name="Baker S."/>
            <person name="Barry K."/>
            <person name="Bills G."/>
            <person name="Bluhm B."/>
            <person name="Cannon C."/>
            <person name="Castanera R."/>
            <person name="Culley D."/>
            <person name="Daum C."/>
            <person name="Ezra D."/>
            <person name="Gonzalez J."/>
            <person name="Henrissat B."/>
            <person name="Kuo A."/>
            <person name="Liang C."/>
            <person name="Lipzen A."/>
            <person name="Lutzoni F."/>
            <person name="Magnuson J."/>
            <person name="Mondo S."/>
            <person name="Nolan M."/>
            <person name="Ohm R."/>
            <person name="Pangilinan J."/>
            <person name="Park H.-J."/>
            <person name="Ramirez L."/>
            <person name="Alfaro M."/>
            <person name="Sun H."/>
            <person name="Tritt A."/>
            <person name="Yoshinaga Y."/>
            <person name="Zwiers L.-H."/>
            <person name="Turgeon B."/>
            <person name="Goodwin S."/>
            <person name="Spatafora J."/>
            <person name="Crous P."/>
            <person name="Grigoriev I."/>
        </authorList>
    </citation>
    <scope>NUCLEOTIDE SEQUENCE</scope>
    <source>
        <strain evidence="8">CBS 113979</strain>
    </source>
</reference>
<dbReference type="InterPro" id="IPR036259">
    <property type="entry name" value="MFS_trans_sf"/>
</dbReference>
<keyword evidence="3 6" id="KW-0812">Transmembrane</keyword>
<proteinExistence type="inferred from homology"/>
<dbReference type="Pfam" id="PF07690">
    <property type="entry name" value="MFS_1"/>
    <property type="match status" value="1"/>
</dbReference>
<dbReference type="Proteomes" id="UP000800041">
    <property type="component" value="Unassembled WGS sequence"/>
</dbReference>
<dbReference type="Gene3D" id="1.20.1250.20">
    <property type="entry name" value="MFS general substrate transporter like domains"/>
    <property type="match status" value="1"/>
</dbReference>
<keyword evidence="9" id="KW-1185">Reference proteome</keyword>
<feature type="transmembrane region" description="Helical" evidence="6">
    <location>
        <begin position="295"/>
        <end position="321"/>
    </location>
</feature>
<feature type="transmembrane region" description="Helical" evidence="6">
    <location>
        <begin position="399"/>
        <end position="424"/>
    </location>
</feature>
<keyword evidence="5 6" id="KW-0472">Membrane</keyword>
<feature type="transmembrane region" description="Helical" evidence="6">
    <location>
        <begin position="116"/>
        <end position="137"/>
    </location>
</feature>
<dbReference type="InterPro" id="IPR020846">
    <property type="entry name" value="MFS_dom"/>
</dbReference>
<protein>
    <submittedName>
        <fullName evidence="8">MFS general substrate transporter</fullName>
    </submittedName>
</protein>
<dbReference type="InterPro" id="IPR011701">
    <property type="entry name" value="MFS"/>
</dbReference>
<evidence type="ECO:0000256" key="1">
    <source>
        <dbReference type="ARBA" id="ARBA00004141"/>
    </source>
</evidence>
<evidence type="ECO:0000256" key="6">
    <source>
        <dbReference type="SAM" id="Phobius"/>
    </source>
</evidence>
<sequence>MAADISNIAPYNWKYLTWDTDLEIEAGNNRKHSKLPRNPLEWSPTYKTYLAVLGCIANFSTTYAGGGYTSGTSQMSDYFGVSQVAVLVGVTLYTVGFALTPMVLAPLSELTGRRPIFLVSGVFFAIAAVCVGVTRIYTGLLLARLFLGCANSVFAVIIVGVVADIYSGDEEKNAALALFTGGAMFGNGFGPLVSGFTAQQLGWRWISYILAVFVAVMVAVFAVSFGETRSDVLLRRKAHMLNTEYEEKESTQNSDVRDEHQTYPTRWYAQERQSAPQIIRISLTRPMLLLFTEPIVFCFSLWAAFSWSVTYAFLIVIPYTFQVTYDMSLQDSSAIFAAMCIAAVLMTILSYSHYRLARLCGFDTLANPEVRLYFPAVESTLVPIGLFWFGWTIRPDVPWIVPALAVGCTTMGMFSVYLAVFAYLAAAYPKEAASANAAQSMVRNLMAGGFPLFSRAMFETLGFGPACSLLGGIGILLTFVPWVLIWAGPKIRAMSKRAFGNAGD</sequence>